<dbReference type="EMBL" id="CVRI01000040">
    <property type="protein sequence ID" value="CRK94782.1"/>
    <property type="molecule type" value="Genomic_DNA"/>
</dbReference>
<accession>A0A1J1I757</accession>
<dbReference type="AlphaFoldDB" id="A0A1J1I757"/>
<evidence type="ECO:0000313" key="1">
    <source>
        <dbReference type="EMBL" id="CRK94782.1"/>
    </source>
</evidence>
<dbReference type="Proteomes" id="UP000183832">
    <property type="component" value="Unassembled WGS sequence"/>
</dbReference>
<evidence type="ECO:0000313" key="2">
    <source>
        <dbReference type="Proteomes" id="UP000183832"/>
    </source>
</evidence>
<keyword evidence="2" id="KW-1185">Reference proteome</keyword>
<sequence>MKQLFNMVSAALKEFIISAGALNSPKLLVQSRIVKKVDLESHGINFIHHHHHQIKDRPI</sequence>
<dbReference type="InterPro" id="IPR036188">
    <property type="entry name" value="FAD/NAD-bd_sf"/>
</dbReference>
<dbReference type="Gene3D" id="3.50.50.60">
    <property type="entry name" value="FAD/NAD(P)-binding domain"/>
    <property type="match status" value="1"/>
</dbReference>
<reference evidence="1 2" key="1">
    <citation type="submission" date="2015-04" db="EMBL/GenBank/DDBJ databases">
        <authorList>
            <person name="Syromyatnikov M.Y."/>
            <person name="Popov V.N."/>
        </authorList>
    </citation>
    <scope>NUCLEOTIDE SEQUENCE [LARGE SCALE GENOMIC DNA]</scope>
</reference>
<gene>
    <name evidence="1" type="ORF">CLUMA_CG008276</name>
</gene>
<proteinExistence type="predicted"/>
<organism evidence="1 2">
    <name type="scientific">Clunio marinus</name>
    <dbReference type="NCBI Taxonomy" id="568069"/>
    <lineage>
        <taxon>Eukaryota</taxon>
        <taxon>Metazoa</taxon>
        <taxon>Ecdysozoa</taxon>
        <taxon>Arthropoda</taxon>
        <taxon>Hexapoda</taxon>
        <taxon>Insecta</taxon>
        <taxon>Pterygota</taxon>
        <taxon>Neoptera</taxon>
        <taxon>Endopterygota</taxon>
        <taxon>Diptera</taxon>
        <taxon>Nematocera</taxon>
        <taxon>Chironomoidea</taxon>
        <taxon>Chironomidae</taxon>
        <taxon>Clunio</taxon>
    </lineage>
</organism>
<name>A0A1J1I757_9DIPT</name>
<dbReference type="OrthoDB" id="269227at2759"/>
<protein>
    <submittedName>
        <fullName evidence="1">CLUMA_CG008276, isoform A</fullName>
    </submittedName>
</protein>